<name>A0AAW4G570_GORRU</name>
<reference evidence="1" key="1">
    <citation type="submission" date="2021-02" db="EMBL/GenBank/DDBJ databases">
        <title>Taxonomy, biology and ecology of Rhodococcus bacteria occurring in California pistachio and other woody hosts as revealed by genome sequence analyses.</title>
        <authorList>
            <person name="Riely B."/>
            <person name="Gai Y."/>
        </authorList>
    </citation>
    <scope>NUCLEOTIDE SEQUENCE</scope>
    <source>
        <strain evidence="1">BP-295</strain>
    </source>
</reference>
<proteinExistence type="predicted"/>
<gene>
    <name evidence="1" type="ORF">JTZ10_10955</name>
</gene>
<dbReference type="Proteomes" id="UP001195196">
    <property type="component" value="Unassembled WGS sequence"/>
</dbReference>
<sequence length="169" mass="18944">MTPERFNDISRAGELRKLHSRMDVEPMTPNAPSPAWRFWQFDNGVLKSPYYPQHFPGKRAQALGPHGFSFVRGTEPFLKGLKVAHEVNETVHVWPLIVVGRVLPLGVIGRDPSAGDQQLFGDSVWRARAITITDLAAVNGHPTAVKQLQKRYRVPVRCLDGLDDLASRQ</sequence>
<protein>
    <submittedName>
        <fullName evidence="1">Uncharacterized protein</fullName>
    </submittedName>
</protein>
<dbReference type="EMBL" id="JAFFGU010000004">
    <property type="protein sequence ID" value="MBM7278281.1"/>
    <property type="molecule type" value="Genomic_DNA"/>
</dbReference>
<accession>A0AAW4G570</accession>
<dbReference type="AlphaFoldDB" id="A0AAW4G570"/>
<organism evidence="1 2">
    <name type="scientific">Gordonia rubripertincta</name>
    <name type="common">Rhodococcus corallinus</name>
    <dbReference type="NCBI Taxonomy" id="36822"/>
    <lineage>
        <taxon>Bacteria</taxon>
        <taxon>Bacillati</taxon>
        <taxon>Actinomycetota</taxon>
        <taxon>Actinomycetes</taxon>
        <taxon>Mycobacteriales</taxon>
        <taxon>Gordoniaceae</taxon>
        <taxon>Gordonia</taxon>
    </lineage>
</organism>
<dbReference type="RefSeq" id="WP_204717972.1">
    <property type="nucleotide sequence ID" value="NZ_JAFFGU010000004.1"/>
</dbReference>
<evidence type="ECO:0000313" key="1">
    <source>
        <dbReference type="EMBL" id="MBM7278281.1"/>
    </source>
</evidence>
<evidence type="ECO:0000313" key="2">
    <source>
        <dbReference type="Proteomes" id="UP001195196"/>
    </source>
</evidence>
<comment type="caution">
    <text evidence="1">The sequence shown here is derived from an EMBL/GenBank/DDBJ whole genome shotgun (WGS) entry which is preliminary data.</text>
</comment>